<feature type="transmembrane region" description="Helical" evidence="9">
    <location>
        <begin position="136"/>
        <end position="157"/>
    </location>
</feature>
<evidence type="ECO:0000313" key="10">
    <source>
        <dbReference type="EMBL" id="MBA5728799.1"/>
    </source>
</evidence>
<protein>
    <submittedName>
        <fullName evidence="10">2-keto-3-deoxygluconate permease</fullName>
    </submittedName>
</protein>
<keyword evidence="11" id="KW-1185">Reference proteome</keyword>
<feature type="transmembrane region" description="Helical" evidence="9">
    <location>
        <begin position="282"/>
        <end position="301"/>
    </location>
</feature>
<evidence type="ECO:0000256" key="5">
    <source>
        <dbReference type="ARBA" id="ARBA00022692"/>
    </source>
</evidence>
<evidence type="ECO:0000256" key="9">
    <source>
        <dbReference type="SAM" id="Phobius"/>
    </source>
</evidence>
<name>A0A839A3Q3_9LACT</name>
<accession>A0A839A3Q3</accession>
<organism evidence="10 11">
    <name type="scientific">Ruoffia halotolerans</name>
    <dbReference type="NCBI Taxonomy" id="2748684"/>
    <lineage>
        <taxon>Bacteria</taxon>
        <taxon>Bacillati</taxon>
        <taxon>Bacillota</taxon>
        <taxon>Bacilli</taxon>
        <taxon>Lactobacillales</taxon>
        <taxon>Aerococcaceae</taxon>
        <taxon>Ruoffia</taxon>
    </lineage>
</organism>
<dbReference type="GO" id="GO:0015649">
    <property type="term" value="F:2-keto-3-deoxygluconate:proton symporter activity"/>
    <property type="evidence" value="ECO:0007669"/>
    <property type="project" value="InterPro"/>
</dbReference>
<proteinExistence type="inferred from homology"/>
<comment type="similarity">
    <text evidence="1">Belongs to the KdgT transporter family.</text>
</comment>
<comment type="caution">
    <text evidence="10">The sequence shown here is derived from an EMBL/GenBank/DDBJ whole genome shotgun (WGS) entry which is preliminary data.</text>
</comment>
<feature type="transmembrane region" description="Helical" evidence="9">
    <location>
        <begin position="189"/>
        <end position="212"/>
    </location>
</feature>
<feature type="transmembrane region" description="Helical" evidence="9">
    <location>
        <begin position="101"/>
        <end position="124"/>
    </location>
</feature>
<keyword evidence="3" id="KW-1003">Cell membrane</keyword>
<keyword evidence="8 9" id="KW-0472">Membrane</keyword>
<keyword evidence="4" id="KW-0762">Sugar transport</keyword>
<feature type="transmembrane region" description="Helical" evidence="9">
    <location>
        <begin position="251"/>
        <end position="270"/>
    </location>
</feature>
<evidence type="ECO:0000256" key="2">
    <source>
        <dbReference type="ARBA" id="ARBA00022448"/>
    </source>
</evidence>
<feature type="transmembrane region" description="Helical" evidence="9">
    <location>
        <begin position="46"/>
        <end position="64"/>
    </location>
</feature>
<dbReference type="RefSeq" id="WP_218930519.1">
    <property type="nucleotide sequence ID" value="NZ_JACAOA010000006.1"/>
</dbReference>
<evidence type="ECO:0000256" key="8">
    <source>
        <dbReference type="ARBA" id="ARBA00023136"/>
    </source>
</evidence>
<dbReference type="Pfam" id="PF03812">
    <property type="entry name" value="KdgT"/>
    <property type="match status" value="1"/>
</dbReference>
<keyword evidence="6" id="KW-0769">Symport</keyword>
<feature type="transmembrane region" description="Helical" evidence="9">
    <location>
        <begin position="12"/>
        <end position="31"/>
    </location>
</feature>
<reference evidence="10 11" key="1">
    <citation type="submission" date="2020-06" db="EMBL/GenBank/DDBJ databases">
        <title>Reclassification of Facklamia ignava, Facklamia soureckii and Facklami tabacinasalis as Falseniella iganva gen. nov., comb. nov., Hutsoniella ignava gen. nov., comb. nov., and Ruoffia tabacinasalis gen. nov., comb. nov and description of Ruoffia haltotolerans sp. nov., isolated from hypersaline Inland Sea of Qatar.</title>
        <authorList>
            <person name="Fotedar R."/>
            <person name="Sankaranarayanan K."/>
            <person name="Lawson P."/>
            <person name="Caldwell M."/>
            <person name="Zeyara A."/>
            <person name="Al Malki A."/>
            <person name="Ali M."/>
        </authorList>
    </citation>
    <scope>NUCLEOTIDE SEQUENCE [LARGE SCALE GENOMIC DNA]</scope>
    <source>
        <strain evidence="10 11">INB8</strain>
    </source>
</reference>
<dbReference type="Proteomes" id="UP000571018">
    <property type="component" value="Unassembled WGS sequence"/>
</dbReference>
<dbReference type="EMBL" id="JACAOA010000006">
    <property type="protein sequence ID" value="MBA5728799.1"/>
    <property type="molecule type" value="Genomic_DNA"/>
</dbReference>
<keyword evidence="7 9" id="KW-1133">Transmembrane helix</keyword>
<dbReference type="GO" id="GO:0016020">
    <property type="term" value="C:membrane"/>
    <property type="evidence" value="ECO:0007669"/>
    <property type="project" value="InterPro"/>
</dbReference>
<evidence type="ECO:0000256" key="3">
    <source>
        <dbReference type="ARBA" id="ARBA00022475"/>
    </source>
</evidence>
<keyword evidence="2" id="KW-0813">Transport</keyword>
<feature type="transmembrane region" description="Helical" evidence="9">
    <location>
        <begin position="218"/>
        <end position="239"/>
    </location>
</feature>
<evidence type="ECO:0000256" key="7">
    <source>
        <dbReference type="ARBA" id="ARBA00022989"/>
    </source>
</evidence>
<dbReference type="InterPro" id="IPR004684">
    <property type="entry name" value="2keto-3dGluconate_permease"/>
</dbReference>
<feature type="transmembrane region" description="Helical" evidence="9">
    <location>
        <begin position="163"/>
        <end position="182"/>
    </location>
</feature>
<evidence type="ECO:0000313" key="11">
    <source>
        <dbReference type="Proteomes" id="UP000571018"/>
    </source>
</evidence>
<dbReference type="AlphaFoldDB" id="A0A839A3Q3"/>
<sequence>MYDFMRKFPGGLLLVPMLLAALMNTFLPNFFTNLGGVSEALFTASGLNYVIGAACFCSGAGIDIKRLPIVFKKQGLLLVLKTIICLVVGFLYIQFFGMGGVLGISAIALITAICSTNPSLYLALEQDYGTQDDMNAFGLVGLFCVPAYPMLVFSIAQSTPVDWTPILSTLVPIIFGMIVGNLDKKMADYLAPGVVVLTPFMGWVFGAGINLFDALQSGLQGILLTVIFYALLVPILVIFEQRILHEDGVSSLAVSSIAGMSVSVPALIAFSAPEYAIYVESATAQIALGVVISSIVTPILARWEFKHTHPNA</sequence>
<evidence type="ECO:0000256" key="6">
    <source>
        <dbReference type="ARBA" id="ARBA00022847"/>
    </source>
</evidence>
<evidence type="ECO:0000256" key="4">
    <source>
        <dbReference type="ARBA" id="ARBA00022597"/>
    </source>
</evidence>
<evidence type="ECO:0000256" key="1">
    <source>
        <dbReference type="ARBA" id="ARBA00006430"/>
    </source>
</evidence>
<feature type="transmembrane region" description="Helical" evidence="9">
    <location>
        <begin position="76"/>
        <end position="95"/>
    </location>
</feature>
<keyword evidence="5 9" id="KW-0812">Transmembrane</keyword>
<gene>
    <name evidence="10" type="ORF">HW423_03250</name>
</gene>